<dbReference type="EMBL" id="PKMF04000065">
    <property type="protein sequence ID" value="KAK7853450.1"/>
    <property type="molecule type" value="Genomic_DNA"/>
</dbReference>
<evidence type="ECO:0000256" key="1">
    <source>
        <dbReference type="SAM" id="Phobius"/>
    </source>
</evidence>
<reference evidence="2 3" key="1">
    <citation type="journal article" date="2018" name="Sci. Data">
        <title>The draft genome sequence of cork oak.</title>
        <authorList>
            <person name="Ramos A.M."/>
            <person name="Usie A."/>
            <person name="Barbosa P."/>
            <person name="Barros P.M."/>
            <person name="Capote T."/>
            <person name="Chaves I."/>
            <person name="Simoes F."/>
            <person name="Abreu I."/>
            <person name="Carrasquinho I."/>
            <person name="Faro C."/>
            <person name="Guimaraes J.B."/>
            <person name="Mendonca D."/>
            <person name="Nobrega F."/>
            <person name="Rodrigues L."/>
            <person name="Saibo N.J.M."/>
            <person name="Varela M.C."/>
            <person name="Egas C."/>
            <person name="Matos J."/>
            <person name="Miguel C.M."/>
            <person name="Oliveira M.M."/>
            <person name="Ricardo C.P."/>
            <person name="Goncalves S."/>
        </authorList>
    </citation>
    <scope>NUCLEOTIDE SEQUENCE [LARGE SCALE GENOMIC DNA]</scope>
    <source>
        <strain evidence="3">cv. HL8</strain>
    </source>
</reference>
<dbReference type="PANTHER" id="PTHR33306:SF5">
    <property type="entry name" value="OXIDOREDUCTASE_TRANSITION METAL ION-BINDING PROTEIN"/>
    <property type="match status" value="1"/>
</dbReference>
<dbReference type="Proteomes" id="UP000237347">
    <property type="component" value="Unassembled WGS sequence"/>
</dbReference>
<dbReference type="PANTHER" id="PTHR33306">
    <property type="entry name" value="EXPRESSED PROTEIN-RELATED-RELATED"/>
    <property type="match status" value="1"/>
</dbReference>
<evidence type="ECO:0000313" key="3">
    <source>
        <dbReference type="Proteomes" id="UP000237347"/>
    </source>
</evidence>
<dbReference type="AlphaFoldDB" id="A0AAW0LQF6"/>
<keyword evidence="1" id="KW-0472">Membrane</keyword>
<name>A0AAW0LQF6_QUESU</name>
<feature type="transmembrane region" description="Helical" evidence="1">
    <location>
        <begin position="99"/>
        <end position="118"/>
    </location>
</feature>
<comment type="caution">
    <text evidence="2">The sequence shown here is derived from an EMBL/GenBank/DDBJ whole genome shotgun (WGS) entry which is preliminary data.</text>
</comment>
<organism evidence="2 3">
    <name type="scientific">Quercus suber</name>
    <name type="common">Cork oak</name>
    <dbReference type="NCBI Taxonomy" id="58331"/>
    <lineage>
        <taxon>Eukaryota</taxon>
        <taxon>Viridiplantae</taxon>
        <taxon>Streptophyta</taxon>
        <taxon>Embryophyta</taxon>
        <taxon>Tracheophyta</taxon>
        <taxon>Spermatophyta</taxon>
        <taxon>Magnoliopsida</taxon>
        <taxon>eudicotyledons</taxon>
        <taxon>Gunneridae</taxon>
        <taxon>Pentapetalae</taxon>
        <taxon>rosids</taxon>
        <taxon>fabids</taxon>
        <taxon>Fagales</taxon>
        <taxon>Fagaceae</taxon>
        <taxon>Quercus</taxon>
    </lineage>
</organism>
<keyword evidence="1" id="KW-0812">Transmembrane</keyword>
<sequence>MADQGYSSSSSSSSHESPLPLHLLFVFLILLMFLGFSWYINYEPVLESVFGNFKLFLIVSPLLLLLVAHFLSNSERSPFYQFIPMPERDSFHRAGGTPWGLGFALVLLCFMISYQSYFKERWFPLLNRS</sequence>
<feature type="transmembrane region" description="Helical" evidence="1">
    <location>
        <begin position="52"/>
        <end position="71"/>
    </location>
</feature>
<keyword evidence="1" id="KW-1133">Transmembrane helix</keyword>
<evidence type="ECO:0000313" key="2">
    <source>
        <dbReference type="EMBL" id="KAK7853450.1"/>
    </source>
</evidence>
<keyword evidence="3" id="KW-1185">Reference proteome</keyword>
<protein>
    <submittedName>
        <fullName evidence="2">Uncharacterized protein</fullName>
    </submittedName>
</protein>
<feature type="transmembrane region" description="Helical" evidence="1">
    <location>
        <begin position="20"/>
        <end position="40"/>
    </location>
</feature>
<proteinExistence type="predicted"/>
<gene>
    <name evidence="2" type="ORF">CFP56_035788</name>
</gene>
<accession>A0AAW0LQF6</accession>